<dbReference type="Pfam" id="PF10034">
    <property type="entry name" value="Dpy19"/>
    <property type="match status" value="1"/>
</dbReference>
<keyword evidence="4" id="KW-0808">Transferase</keyword>
<protein>
    <submittedName>
        <fullName evidence="8">Uncharacterized protein</fullName>
    </submittedName>
</protein>
<sequence>IHFSRPGCSMPEIWDVEDPANAGKTPLCNLLVKDSKPHFTTVFQNSVYKVLEVVKE</sequence>
<evidence type="ECO:0000256" key="7">
    <source>
        <dbReference type="ARBA" id="ARBA00023136"/>
    </source>
</evidence>
<dbReference type="PANTHER" id="PTHR31488">
    <property type="entry name" value="DPY-19-LIKE 1, LIKE (H. SAPIENS)"/>
    <property type="match status" value="1"/>
</dbReference>
<keyword evidence="7" id="KW-0472">Membrane</keyword>
<evidence type="ECO:0000256" key="3">
    <source>
        <dbReference type="ARBA" id="ARBA00022676"/>
    </source>
</evidence>
<organism evidence="8">
    <name type="scientific">Macaca mulatta</name>
    <name type="common">Rhesus macaque</name>
    <dbReference type="NCBI Taxonomy" id="9544"/>
    <lineage>
        <taxon>Eukaryota</taxon>
        <taxon>Metazoa</taxon>
        <taxon>Chordata</taxon>
        <taxon>Craniata</taxon>
        <taxon>Vertebrata</taxon>
        <taxon>Euteleostomi</taxon>
        <taxon>Mammalia</taxon>
        <taxon>Eutheria</taxon>
        <taxon>Euarchontoglires</taxon>
        <taxon>Primates</taxon>
        <taxon>Haplorrhini</taxon>
        <taxon>Catarrhini</taxon>
        <taxon>Cercopithecidae</taxon>
        <taxon>Cercopithecinae</taxon>
        <taxon>Macaca</taxon>
    </lineage>
</organism>
<comment type="similarity">
    <text evidence="2">Belongs to the dpy-19 family.</text>
</comment>
<name>G7MLI1_MACMU</name>
<dbReference type="GO" id="GO:0016020">
    <property type="term" value="C:membrane"/>
    <property type="evidence" value="ECO:0007669"/>
    <property type="project" value="UniProtKB-SubCell"/>
</dbReference>
<evidence type="ECO:0000256" key="4">
    <source>
        <dbReference type="ARBA" id="ARBA00022679"/>
    </source>
</evidence>
<evidence type="ECO:0000256" key="1">
    <source>
        <dbReference type="ARBA" id="ARBA00004141"/>
    </source>
</evidence>
<evidence type="ECO:0000256" key="2">
    <source>
        <dbReference type="ARBA" id="ARBA00008744"/>
    </source>
</evidence>
<dbReference type="EMBL" id="CM001255">
    <property type="protein sequence ID" value="EHH17385.1"/>
    <property type="molecule type" value="Genomic_DNA"/>
</dbReference>
<dbReference type="InterPro" id="IPR018732">
    <property type="entry name" value="Dpy-19/Dpy-19-like"/>
</dbReference>
<keyword evidence="6" id="KW-1133">Transmembrane helix</keyword>
<dbReference type="AlphaFoldDB" id="G7MLI1"/>
<keyword evidence="3" id="KW-0328">Glycosyltransferase</keyword>
<dbReference type="GO" id="GO:0016757">
    <property type="term" value="F:glycosyltransferase activity"/>
    <property type="evidence" value="ECO:0007669"/>
    <property type="project" value="UniProtKB-KW"/>
</dbReference>
<evidence type="ECO:0000256" key="6">
    <source>
        <dbReference type="ARBA" id="ARBA00022989"/>
    </source>
</evidence>
<keyword evidence="5" id="KW-0812">Transmembrane</keyword>
<feature type="non-terminal residue" evidence="8">
    <location>
        <position position="56"/>
    </location>
</feature>
<reference evidence="8" key="1">
    <citation type="journal article" date="2011" name="Nat. Biotechnol.">
        <title>Genome sequencing and comparison of two nonhuman primate animal models, the cynomolgus and Chinese rhesus macaques.</title>
        <authorList>
            <person name="Yan G."/>
            <person name="Zhang G."/>
            <person name="Fang X."/>
            <person name="Zhang Y."/>
            <person name="Li C."/>
            <person name="Ling F."/>
            <person name="Cooper D.N."/>
            <person name="Li Q."/>
            <person name="Li Y."/>
            <person name="van Gool A.J."/>
            <person name="Du H."/>
            <person name="Chen J."/>
            <person name="Chen R."/>
            <person name="Zhang P."/>
            <person name="Huang Z."/>
            <person name="Thompson J.R."/>
            <person name="Meng Y."/>
            <person name="Bai Y."/>
            <person name="Wang J."/>
            <person name="Zhuo M."/>
            <person name="Wang T."/>
            <person name="Huang Y."/>
            <person name="Wei L."/>
            <person name="Li J."/>
            <person name="Wang Z."/>
            <person name="Hu H."/>
            <person name="Yang P."/>
            <person name="Le L."/>
            <person name="Stenson P.D."/>
            <person name="Li B."/>
            <person name="Liu X."/>
            <person name="Ball E.V."/>
            <person name="An N."/>
            <person name="Huang Q."/>
            <person name="Zhang Y."/>
            <person name="Fan W."/>
            <person name="Zhang X."/>
            <person name="Li Y."/>
            <person name="Wang W."/>
            <person name="Katze M.G."/>
            <person name="Su B."/>
            <person name="Nielsen R."/>
            <person name="Yang H."/>
            <person name="Wang J."/>
            <person name="Wang X."/>
            <person name="Wang J."/>
        </authorList>
    </citation>
    <scope>NUCLEOTIDE SEQUENCE [LARGE SCALE GENOMIC DNA]</scope>
    <source>
        <strain evidence="8">CR-5</strain>
    </source>
</reference>
<dbReference type="Proteomes" id="UP000013456">
    <property type="component" value="Chromosome 3"/>
</dbReference>
<proteinExistence type="inferred from homology"/>
<feature type="non-terminal residue" evidence="8">
    <location>
        <position position="1"/>
    </location>
</feature>
<gene>
    <name evidence="8" type="ORF">EGK_13782</name>
</gene>
<evidence type="ECO:0000313" key="8">
    <source>
        <dbReference type="EMBL" id="EHH17385.1"/>
    </source>
</evidence>
<comment type="subcellular location">
    <subcellularLocation>
        <location evidence="1">Membrane</location>
        <topology evidence="1">Multi-pass membrane protein</topology>
    </subcellularLocation>
</comment>
<accession>G7MLI1</accession>
<dbReference type="PANTHER" id="PTHR31488:SF5">
    <property type="entry name" value="C-MANNOSYLTRANSFERASE DPY19L1-RELATED"/>
    <property type="match status" value="1"/>
</dbReference>
<evidence type="ECO:0000256" key="5">
    <source>
        <dbReference type="ARBA" id="ARBA00022692"/>
    </source>
</evidence>